<dbReference type="GO" id="GO:0005634">
    <property type="term" value="C:nucleus"/>
    <property type="evidence" value="ECO:0007669"/>
    <property type="project" value="UniProtKB-SubCell"/>
</dbReference>
<proteinExistence type="predicted"/>
<organism evidence="8 9">
    <name type="scientific">Hibiscus syriacus</name>
    <name type="common">Rose of Sharon</name>
    <dbReference type="NCBI Taxonomy" id="106335"/>
    <lineage>
        <taxon>Eukaryota</taxon>
        <taxon>Viridiplantae</taxon>
        <taxon>Streptophyta</taxon>
        <taxon>Embryophyta</taxon>
        <taxon>Tracheophyta</taxon>
        <taxon>Spermatophyta</taxon>
        <taxon>Magnoliopsida</taxon>
        <taxon>eudicotyledons</taxon>
        <taxon>Gunneridae</taxon>
        <taxon>Pentapetalae</taxon>
        <taxon>rosids</taxon>
        <taxon>malvids</taxon>
        <taxon>Malvales</taxon>
        <taxon>Malvaceae</taxon>
        <taxon>Malvoideae</taxon>
        <taxon>Hibiscus</taxon>
    </lineage>
</organism>
<evidence type="ECO:0000256" key="5">
    <source>
        <dbReference type="SAM" id="MobiDB-lite"/>
    </source>
</evidence>
<name>A0A6A2X9G2_HIBSY</name>
<dbReference type="InterPro" id="IPR050560">
    <property type="entry name" value="MYB_TF"/>
</dbReference>
<evidence type="ECO:0000256" key="4">
    <source>
        <dbReference type="ARBA" id="ARBA00023242"/>
    </source>
</evidence>
<keyword evidence="2" id="KW-0805">Transcription regulation</keyword>
<dbReference type="GO" id="GO:0000978">
    <property type="term" value="F:RNA polymerase II cis-regulatory region sequence-specific DNA binding"/>
    <property type="evidence" value="ECO:0007669"/>
    <property type="project" value="TreeGrafter"/>
</dbReference>
<dbReference type="PROSITE" id="PS51294">
    <property type="entry name" value="HTH_MYB"/>
    <property type="match status" value="1"/>
</dbReference>
<protein>
    <submittedName>
        <fullName evidence="8">Uncharacterized protein</fullName>
    </submittedName>
</protein>
<dbReference type="SUPFAM" id="SSF46689">
    <property type="entry name" value="Homeodomain-like"/>
    <property type="match status" value="1"/>
</dbReference>
<dbReference type="InterPro" id="IPR001005">
    <property type="entry name" value="SANT/Myb"/>
</dbReference>
<feature type="domain" description="HTH myb-type" evidence="7">
    <location>
        <begin position="20"/>
        <end position="64"/>
    </location>
</feature>
<dbReference type="InterPro" id="IPR009057">
    <property type="entry name" value="Homeodomain-like_sf"/>
</dbReference>
<dbReference type="AlphaFoldDB" id="A0A6A2X9G2"/>
<keyword evidence="3" id="KW-0804">Transcription</keyword>
<keyword evidence="9" id="KW-1185">Reference proteome</keyword>
<dbReference type="GO" id="GO:0000981">
    <property type="term" value="F:DNA-binding transcription factor activity, RNA polymerase II-specific"/>
    <property type="evidence" value="ECO:0007669"/>
    <property type="project" value="TreeGrafter"/>
</dbReference>
<feature type="region of interest" description="Disordered" evidence="5">
    <location>
        <begin position="71"/>
        <end position="140"/>
    </location>
</feature>
<comment type="caution">
    <text evidence="8">The sequence shown here is derived from an EMBL/GenBank/DDBJ whole genome shotgun (WGS) entry which is preliminary data.</text>
</comment>
<feature type="domain" description="Myb-like" evidence="6">
    <location>
        <begin position="19"/>
        <end position="60"/>
    </location>
</feature>
<sequence>MNIFLYGNSPEKSIMQTSADEEDRIIISAHAIHGNKWASIAKLLPGRTDNAIKNHWNSMLRHRCMELGRFKPGPADTMEDDSLDRTKASSEETLSVGDKYPFKPLEGRDVVMDGRPNSQEDKPSTPEDQNCRRVRGPSYPLSSSCTWESGKSWKMFAVNPSFPCDVDSVAAQLLVGFILKSGLENNCVRIPSCATTSQRMSQGDTPHTKSDLMGFDDGQSKLTGISTEFFPSQMPKKTCTMRSEVEGLS</sequence>
<evidence type="ECO:0000259" key="6">
    <source>
        <dbReference type="PROSITE" id="PS50090"/>
    </source>
</evidence>
<comment type="subcellular location">
    <subcellularLocation>
        <location evidence="1">Nucleus</location>
    </subcellularLocation>
</comment>
<gene>
    <name evidence="8" type="ORF">F3Y22_tig00111877pilonHSYRG00037</name>
</gene>
<evidence type="ECO:0000259" key="7">
    <source>
        <dbReference type="PROSITE" id="PS51294"/>
    </source>
</evidence>
<dbReference type="CDD" id="cd00167">
    <property type="entry name" value="SANT"/>
    <property type="match status" value="1"/>
</dbReference>
<reference evidence="8" key="1">
    <citation type="submission" date="2019-09" db="EMBL/GenBank/DDBJ databases">
        <title>Draft genome information of white flower Hibiscus syriacus.</title>
        <authorList>
            <person name="Kim Y.-M."/>
        </authorList>
    </citation>
    <scope>NUCLEOTIDE SEQUENCE [LARGE SCALE GENOMIC DNA]</scope>
    <source>
        <strain evidence="8">YM2019G1</strain>
    </source>
</reference>
<dbReference type="PANTHER" id="PTHR45614">
    <property type="entry name" value="MYB PROTEIN-RELATED"/>
    <property type="match status" value="1"/>
</dbReference>
<feature type="compositionally biased region" description="Basic and acidic residues" evidence="5">
    <location>
        <begin position="105"/>
        <end position="131"/>
    </location>
</feature>
<evidence type="ECO:0000313" key="8">
    <source>
        <dbReference type="EMBL" id="KAE8671912.1"/>
    </source>
</evidence>
<dbReference type="PROSITE" id="PS50090">
    <property type="entry name" value="MYB_LIKE"/>
    <property type="match status" value="1"/>
</dbReference>
<dbReference type="InterPro" id="IPR017930">
    <property type="entry name" value="Myb_dom"/>
</dbReference>
<accession>A0A6A2X9G2</accession>
<dbReference type="SMART" id="SM00717">
    <property type="entry name" value="SANT"/>
    <property type="match status" value="1"/>
</dbReference>
<dbReference type="EMBL" id="VEPZ02001457">
    <property type="protein sequence ID" value="KAE8671912.1"/>
    <property type="molecule type" value="Genomic_DNA"/>
</dbReference>
<dbReference type="Pfam" id="PF00249">
    <property type="entry name" value="Myb_DNA-binding"/>
    <property type="match status" value="1"/>
</dbReference>
<evidence type="ECO:0000256" key="2">
    <source>
        <dbReference type="ARBA" id="ARBA00023015"/>
    </source>
</evidence>
<dbReference type="PANTHER" id="PTHR45614:SF229">
    <property type="entry name" value="MYB TRANSCRIPTION FACTOR-LIKE PROTEIN-RELATED"/>
    <property type="match status" value="1"/>
</dbReference>
<keyword evidence="4" id="KW-0539">Nucleus</keyword>
<evidence type="ECO:0000313" key="9">
    <source>
        <dbReference type="Proteomes" id="UP000436088"/>
    </source>
</evidence>
<dbReference type="Proteomes" id="UP000436088">
    <property type="component" value="Unassembled WGS sequence"/>
</dbReference>
<evidence type="ECO:0000256" key="1">
    <source>
        <dbReference type="ARBA" id="ARBA00004123"/>
    </source>
</evidence>
<evidence type="ECO:0000256" key="3">
    <source>
        <dbReference type="ARBA" id="ARBA00023163"/>
    </source>
</evidence>
<dbReference type="Gene3D" id="1.10.10.60">
    <property type="entry name" value="Homeodomain-like"/>
    <property type="match status" value="1"/>
</dbReference>